<feature type="domain" description="Tubby C-terminal" evidence="1">
    <location>
        <begin position="2"/>
        <end position="57"/>
    </location>
</feature>
<organism evidence="2 3">
    <name type="scientific">Staphylococcus xylosus</name>
    <dbReference type="NCBI Taxonomy" id="1288"/>
    <lineage>
        <taxon>Bacteria</taxon>
        <taxon>Bacillati</taxon>
        <taxon>Bacillota</taxon>
        <taxon>Bacilli</taxon>
        <taxon>Bacillales</taxon>
        <taxon>Staphylococcaceae</taxon>
        <taxon>Staphylococcus</taxon>
    </lineage>
</organism>
<dbReference type="RefSeq" id="WP_107544352.1">
    <property type="nucleotide sequence ID" value="NZ_CP066721.1"/>
</dbReference>
<comment type="caution">
    <text evidence="2">The sequence shown here is derived from an EMBL/GenBank/DDBJ whole genome shotgun (WGS) entry which is preliminary data.</text>
</comment>
<proteinExistence type="predicted"/>
<dbReference type="EMBL" id="QXUI01000003">
    <property type="protein sequence ID" value="RIM93095.1"/>
    <property type="molecule type" value="Genomic_DNA"/>
</dbReference>
<evidence type="ECO:0000313" key="3">
    <source>
        <dbReference type="Proteomes" id="UP000285579"/>
    </source>
</evidence>
<dbReference type="Proteomes" id="UP000285579">
    <property type="component" value="Unassembled WGS sequence"/>
</dbReference>
<protein>
    <recommendedName>
        <fullName evidence="1">Tubby C-terminal domain-containing protein</fullName>
    </recommendedName>
</protein>
<dbReference type="Pfam" id="PF23728">
    <property type="entry name" value="Tubby_C_like"/>
    <property type="match status" value="1"/>
</dbReference>
<accession>A0AAQ0RXX1</accession>
<dbReference type="AlphaFoldDB" id="A0AAQ0RXX1"/>
<sequence length="59" mass="6985">MYKYKIYNKLSTSLSKIIDDDTEHIVGYIKKDYSNIFTRFIDLIGDGKFFNSFKIYTDG</sequence>
<gene>
    <name evidence="2" type="ORF">BU104_06620</name>
</gene>
<dbReference type="InterPro" id="IPR056944">
    <property type="entry name" value="Tubby_C-like"/>
</dbReference>
<evidence type="ECO:0000313" key="2">
    <source>
        <dbReference type="EMBL" id="RIM93095.1"/>
    </source>
</evidence>
<evidence type="ECO:0000259" key="1">
    <source>
        <dbReference type="Pfam" id="PF23728"/>
    </source>
</evidence>
<name>A0AAQ0RXX1_STAXY</name>
<reference evidence="2 3" key="1">
    <citation type="journal article" date="2016" name="Front. Microbiol.">
        <title>Comprehensive Phylogenetic Analysis of Bovine Non-aureus Staphylococci Species Based on Whole-Genome Sequencing.</title>
        <authorList>
            <person name="Naushad S."/>
            <person name="Barkema H.W."/>
            <person name="Luby C."/>
            <person name="Condas L.A."/>
            <person name="Nobrega D.B."/>
            <person name="Carson D.A."/>
            <person name="De Buck J."/>
        </authorList>
    </citation>
    <scope>NUCLEOTIDE SEQUENCE [LARGE SCALE GENOMIC DNA]</scope>
    <source>
        <strain evidence="2 3">SNUC 1349</strain>
    </source>
</reference>